<organism evidence="6 7">
    <name type="scientific">Leishmania enriettii</name>
    <dbReference type="NCBI Taxonomy" id="5663"/>
    <lineage>
        <taxon>Eukaryota</taxon>
        <taxon>Discoba</taxon>
        <taxon>Euglenozoa</taxon>
        <taxon>Kinetoplastea</taxon>
        <taxon>Metakinetoplastina</taxon>
        <taxon>Trypanosomatida</taxon>
        <taxon>Trypanosomatidae</taxon>
        <taxon>Leishmaniinae</taxon>
        <taxon>Leishmania</taxon>
    </lineage>
</organism>
<dbReference type="KEGG" id="lenr:94168936"/>
<dbReference type="PANTHER" id="PTHR10340">
    <property type="entry name" value="SPHINGOMYELIN PHOSPHODIESTERASE"/>
    <property type="match status" value="1"/>
</dbReference>
<dbReference type="Pfam" id="PF00149">
    <property type="entry name" value="Metallophos"/>
    <property type="match status" value="1"/>
</dbReference>
<keyword evidence="1" id="KW-0378">Hydrolase</keyword>
<dbReference type="SUPFAM" id="SSF56300">
    <property type="entry name" value="Metallo-dependent phosphatases"/>
    <property type="match status" value="1"/>
</dbReference>
<dbReference type="OrthoDB" id="348678at2759"/>
<dbReference type="EMBL" id="JAFHKP010000034">
    <property type="protein sequence ID" value="KAG5468822.1"/>
    <property type="molecule type" value="Genomic_DNA"/>
</dbReference>
<dbReference type="InterPro" id="IPR004843">
    <property type="entry name" value="Calcineurin-like_PHP"/>
</dbReference>
<dbReference type="GO" id="GO:0016787">
    <property type="term" value="F:hydrolase activity"/>
    <property type="evidence" value="ECO:0007669"/>
    <property type="project" value="UniProtKB-KW"/>
</dbReference>
<protein>
    <recommendedName>
        <fullName evidence="5">Calcineurin-like phosphoesterase domain-containing protein</fullName>
    </recommendedName>
</protein>
<dbReference type="Proteomes" id="UP000674179">
    <property type="component" value="Chromosome 34"/>
</dbReference>
<reference evidence="6 7" key="1">
    <citation type="submission" date="2021-02" db="EMBL/GenBank/DDBJ databases">
        <title>Leishmania (Mundinia) enrietti genome sequencing and assembly.</title>
        <authorList>
            <person name="Almutairi H."/>
            <person name="Gatherer D."/>
        </authorList>
    </citation>
    <scope>NUCLEOTIDE SEQUENCE [LARGE SCALE GENOMIC DNA]</scope>
    <source>
        <strain evidence="6">CUR178</strain>
    </source>
</reference>
<keyword evidence="3" id="KW-0812">Transmembrane</keyword>
<name>A0A836FT77_LEIEN</name>
<evidence type="ECO:0000256" key="2">
    <source>
        <dbReference type="ARBA" id="ARBA00023180"/>
    </source>
</evidence>
<evidence type="ECO:0000256" key="1">
    <source>
        <dbReference type="ARBA" id="ARBA00022801"/>
    </source>
</evidence>
<keyword evidence="4" id="KW-0732">Signal</keyword>
<evidence type="ECO:0000259" key="5">
    <source>
        <dbReference type="Pfam" id="PF00149"/>
    </source>
</evidence>
<dbReference type="InterPro" id="IPR029052">
    <property type="entry name" value="Metallo-depent_PP-like"/>
</dbReference>
<accession>A0A836FT77</accession>
<comment type="caution">
    <text evidence="6">The sequence shown here is derived from an EMBL/GenBank/DDBJ whole genome shotgun (WGS) entry which is preliminary data.</text>
</comment>
<feature type="transmembrane region" description="Helical" evidence="3">
    <location>
        <begin position="443"/>
        <end position="465"/>
    </location>
</feature>
<evidence type="ECO:0000256" key="4">
    <source>
        <dbReference type="SAM" id="SignalP"/>
    </source>
</evidence>
<dbReference type="RefSeq" id="XP_067689529.1">
    <property type="nucleotide sequence ID" value="XM_067833426.1"/>
</dbReference>
<dbReference type="AlphaFoldDB" id="A0A836FT77"/>
<dbReference type="GeneID" id="94168936"/>
<evidence type="ECO:0000313" key="7">
    <source>
        <dbReference type="Proteomes" id="UP000674179"/>
    </source>
</evidence>
<feature type="signal peptide" evidence="4">
    <location>
        <begin position="1"/>
        <end position="22"/>
    </location>
</feature>
<keyword evidence="3" id="KW-0472">Membrane</keyword>
<evidence type="ECO:0000256" key="3">
    <source>
        <dbReference type="SAM" id="Phobius"/>
    </source>
</evidence>
<sequence length="511" mass="56649">MKLPAASAVVALCLALCVPTAAVGSHRVTLISDIHLDPLYGTERGFKCTQSSSPMWGMPGCDSSPQLTARSLEDVSAQNTSLLLYSGDWQRHHYIDSGLEPAAVFESLSELFRHVQVDGSLGMAAFSAALGNNDVVPDYYFSLKNEESVKELGARVEAMRRAGLLSDAEAAVMSKYGYYTHEMHSVHVIVLHTLLWAYALEPSLPPDVRDPYNQFAFLQNELEKVRSANKRAIIVGHIPPGLNTYFVLSRGFKSAAEDMFWKELYEATYDSIIYEYRDVVALQLFGHTHRFKLLTMPRNGVLSIIAPSISPIFSNDPSYLLASFDDAWTLEDVLIRYTTNDGIYHSGLSAKAALGLTSGLQSATNVRAAIALLATDDAMWERFLTMFCGGEKRLQVFPNAKCDKQCRYVVVCSMLENNHSDIQRCVSDYNVLPGPSQRNRTPLLIIAIIVLLSLVVIAADVMLLLMSRSGQMTLSWSNVKCADWWKSLLRKSQGSVVTAENNELEEAPNQR</sequence>
<dbReference type="PANTHER" id="PTHR10340:SF57">
    <property type="entry name" value="METALLOPHOS DOMAIN-CONTAINING PROTEIN"/>
    <property type="match status" value="1"/>
</dbReference>
<keyword evidence="3" id="KW-1133">Transmembrane helix</keyword>
<feature type="domain" description="Calcineurin-like phosphoesterase" evidence="5">
    <location>
        <begin position="27"/>
        <end position="290"/>
    </location>
</feature>
<gene>
    <name evidence="6" type="ORF">CUR178_01658</name>
</gene>
<keyword evidence="7" id="KW-1185">Reference proteome</keyword>
<proteinExistence type="predicted"/>
<dbReference type="Gene3D" id="3.60.21.10">
    <property type="match status" value="1"/>
</dbReference>
<feature type="chain" id="PRO_5032472648" description="Calcineurin-like phosphoesterase domain-containing protein" evidence="4">
    <location>
        <begin position="23"/>
        <end position="511"/>
    </location>
</feature>
<keyword evidence="2" id="KW-0325">Glycoprotein</keyword>
<evidence type="ECO:0000313" key="6">
    <source>
        <dbReference type="EMBL" id="KAG5468822.1"/>
    </source>
</evidence>